<sequence>MATLSLKPLYEDEAFQIRVDKAFAVLELTFLKNPDKEHFRNGYRLAFDAAASKNINYWLTDATQIKAMERENQVWLLERMTPLLKANIIRCIAIVMAPECFVMTNPNQVYEKKESDTSSAGQIKVHFDKEAAYDWLFSSIKATVV</sequence>
<proteinExistence type="predicted"/>
<accession>A0A512B0E9</accession>
<protein>
    <recommendedName>
        <fullName evidence="3">STAS/SEC14 domain-containing protein</fullName>
    </recommendedName>
</protein>
<keyword evidence="2" id="KW-1185">Reference proteome</keyword>
<comment type="caution">
    <text evidence="1">The sequence shown here is derived from an EMBL/GenBank/DDBJ whole genome shotgun (WGS) entry which is preliminary data.</text>
</comment>
<reference evidence="1 2" key="1">
    <citation type="submission" date="2019-07" db="EMBL/GenBank/DDBJ databases">
        <title>Whole genome shotgun sequence of Adhaeribacter aerolatus NBRC 106133.</title>
        <authorList>
            <person name="Hosoyama A."/>
            <person name="Uohara A."/>
            <person name="Ohji S."/>
            <person name="Ichikawa N."/>
        </authorList>
    </citation>
    <scope>NUCLEOTIDE SEQUENCE [LARGE SCALE GENOMIC DNA]</scope>
    <source>
        <strain evidence="1 2">NBRC 106133</strain>
    </source>
</reference>
<gene>
    <name evidence="1" type="ORF">AAE02nite_30980</name>
</gene>
<dbReference type="EMBL" id="BJYS01000023">
    <property type="protein sequence ID" value="GEO05434.1"/>
    <property type="molecule type" value="Genomic_DNA"/>
</dbReference>
<name>A0A512B0E9_9BACT</name>
<dbReference type="OrthoDB" id="956031at2"/>
<evidence type="ECO:0000313" key="1">
    <source>
        <dbReference type="EMBL" id="GEO05434.1"/>
    </source>
</evidence>
<dbReference type="RefSeq" id="WP_146899404.1">
    <property type="nucleotide sequence ID" value="NZ_BJYS01000023.1"/>
</dbReference>
<evidence type="ECO:0008006" key="3">
    <source>
        <dbReference type="Google" id="ProtNLM"/>
    </source>
</evidence>
<dbReference type="AlphaFoldDB" id="A0A512B0E9"/>
<organism evidence="1 2">
    <name type="scientific">Adhaeribacter aerolatus</name>
    <dbReference type="NCBI Taxonomy" id="670289"/>
    <lineage>
        <taxon>Bacteria</taxon>
        <taxon>Pseudomonadati</taxon>
        <taxon>Bacteroidota</taxon>
        <taxon>Cytophagia</taxon>
        <taxon>Cytophagales</taxon>
        <taxon>Hymenobacteraceae</taxon>
        <taxon>Adhaeribacter</taxon>
    </lineage>
</organism>
<dbReference type="Proteomes" id="UP000321532">
    <property type="component" value="Unassembled WGS sequence"/>
</dbReference>
<evidence type="ECO:0000313" key="2">
    <source>
        <dbReference type="Proteomes" id="UP000321532"/>
    </source>
</evidence>